<accession>A0A4R2I9F4</accession>
<evidence type="ECO:0000256" key="1">
    <source>
        <dbReference type="ARBA" id="ARBA00005384"/>
    </source>
</evidence>
<dbReference type="CDD" id="cd00609">
    <property type="entry name" value="AAT_like"/>
    <property type="match status" value="1"/>
</dbReference>
<dbReference type="GO" id="GO:0030170">
    <property type="term" value="F:pyridoxal phosphate binding"/>
    <property type="evidence" value="ECO:0007669"/>
    <property type="project" value="InterPro"/>
</dbReference>
<gene>
    <name evidence="7" type="ORF">EV148_10563</name>
</gene>
<dbReference type="PANTHER" id="PTHR46577">
    <property type="entry name" value="HTH-TYPE TRANSCRIPTIONAL REGULATORY PROTEIN GABR"/>
    <property type="match status" value="1"/>
</dbReference>
<dbReference type="Gene3D" id="1.10.10.10">
    <property type="entry name" value="Winged helix-like DNA-binding domain superfamily/Winged helix DNA-binding domain"/>
    <property type="match status" value="1"/>
</dbReference>
<dbReference type="InterPro" id="IPR015422">
    <property type="entry name" value="PyrdxlP-dep_Trfase_small"/>
</dbReference>
<dbReference type="AlphaFoldDB" id="A0A4R2I9F4"/>
<dbReference type="GO" id="GO:0003677">
    <property type="term" value="F:DNA binding"/>
    <property type="evidence" value="ECO:0007669"/>
    <property type="project" value="UniProtKB-KW"/>
</dbReference>
<dbReference type="GO" id="GO:0003700">
    <property type="term" value="F:DNA-binding transcription factor activity"/>
    <property type="evidence" value="ECO:0007669"/>
    <property type="project" value="InterPro"/>
</dbReference>
<evidence type="ECO:0000313" key="7">
    <source>
        <dbReference type="EMBL" id="TCO40269.1"/>
    </source>
</evidence>
<comment type="caution">
    <text evidence="7">The sequence shown here is derived from an EMBL/GenBank/DDBJ whole genome shotgun (WGS) entry which is preliminary data.</text>
</comment>
<dbReference type="Pfam" id="PF00155">
    <property type="entry name" value="Aminotran_1_2"/>
    <property type="match status" value="1"/>
</dbReference>
<keyword evidence="2" id="KW-0663">Pyridoxal phosphate</keyword>
<dbReference type="Gene3D" id="3.40.640.10">
    <property type="entry name" value="Type I PLP-dependent aspartate aminotransferase-like (Major domain)"/>
    <property type="match status" value="1"/>
</dbReference>
<keyword evidence="4 7" id="KW-0238">DNA-binding</keyword>
<dbReference type="Pfam" id="PF00392">
    <property type="entry name" value="GntR"/>
    <property type="match status" value="1"/>
</dbReference>
<keyword evidence="5" id="KW-0804">Transcription</keyword>
<evidence type="ECO:0000256" key="2">
    <source>
        <dbReference type="ARBA" id="ARBA00022898"/>
    </source>
</evidence>
<name>A0A4R2I9F4_9GAMM</name>
<sequence>MASTLLYEDLAGRLGAQIRRGLLRPGERLPSLRRLGRQERVSIATAVEAYLRLEREGLVEARERSGYFVRAAALRPPQARLPRLQARAPQALRNPALLDVLDVLSREDLLPLHVTTPAAELLPVRAIAAAASHVLRRDPGLALAYGAPQGLPALRECIARRYLHCGVEVDPGEVVITAGAMEAITLALRSVTRAGDVVLIETPTYYGILQAIAALGLRAIEVPNRVGAGIDAAAVRAVLARHRVAAAVLVPNFNNPSGSLTGEDDKRAIVAACGEHGVTVIEDDLYGELAYTGERPPPLRRYAGSTSVITCSSYSKTLAPGLRIGWALAGAHTDAIVRAKCFSSVATASLPQRAIAEYLARHDFDRALRRLRRELAANSQRWRDAVRRHWPADTRVSEPAGGMTLWLELGGGVEGQALLEAGAARGIGCLPGHLFSLRGDYRGHVRLGLGLAWTSRIEDGLRVLGRLADTLARRGAHKRTRP</sequence>
<dbReference type="InterPro" id="IPR036388">
    <property type="entry name" value="WH-like_DNA-bd_sf"/>
</dbReference>
<reference evidence="7 8" key="1">
    <citation type="journal article" date="2015" name="Stand. Genomic Sci.">
        <title>Genomic Encyclopedia of Bacterial and Archaeal Type Strains, Phase III: the genomes of soil and plant-associated and newly described type strains.</title>
        <authorList>
            <person name="Whitman W.B."/>
            <person name="Woyke T."/>
            <person name="Klenk H.P."/>
            <person name="Zhou Y."/>
            <person name="Lilburn T.G."/>
            <person name="Beck B.J."/>
            <person name="De Vos P."/>
            <person name="Vandamme P."/>
            <person name="Eisen J.A."/>
            <person name="Garrity G."/>
            <person name="Hugenholtz P."/>
            <person name="Kyrpides N.C."/>
        </authorList>
    </citation>
    <scope>NUCLEOTIDE SEQUENCE [LARGE SCALE GENOMIC DNA]</scope>
    <source>
        <strain evidence="7 8">A3</strain>
    </source>
</reference>
<keyword evidence="3" id="KW-0805">Transcription regulation</keyword>
<proteinExistence type="inferred from homology"/>
<dbReference type="SMART" id="SM00345">
    <property type="entry name" value="HTH_GNTR"/>
    <property type="match status" value="1"/>
</dbReference>
<dbReference type="CDD" id="cd07377">
    <property type="entry name" value="WHTH_GntR"/>
    <property type="match status" value="1"/>
</dbReference>
<dbReference type="InterPro" id="IPR036390">
    <property type="entry name" value="WH_DNA-bd_sf"/>
</dbReference>
<feature type="domain" description="HTH gntR-type" evidence="6">
    <location>
        <begin position="4"/>
        <end position="72"/>
    </location>
</feature>
<dbReference type="Proteomes" id="UP000294862">
    <property type="component" value="Unassembled WGS sequence"/>
</dbReference>
<dbReference type="EMBL" id="SLWQ01000005">
    <property type="protein sequence ID" value="TCO40269.1"/>
    <property type="molecule type" value="Genomic_DNA"/>
</dbReference>
<dbReference type="Gene3D" id="3.90.1150.10">
    <property type="entry name" value="Aspartate Aminotransferase, domain 1"/>
    <property type="match status" value="1"/>
</dbReference>
<evidence type="ECO:0000256" key="4">
    <source>
        <dbReference type="ARBA" id="ARBA00023125"/>
    </source>
</evidence>
<dbReference type="PANTHER" id="PTHR46577:SF1">
    <property type="entry name" value="HTH-TYPE TRANSCRIPTIONAL REGULATORY PROTEIN GABR"/>
    <property type="match status" value="1"/>
</dbReference>
<dbReference type="PROSITE" id="PS50949">
    <property type="entry name" value="HTH_GNTR"/>
    <property type="match status" value="1"/>
</dbReference>
<dbReference type="SUPFAM" id="SSF53383">
    <property type="entry name" value="PLP-dependent transferases"/>
    <property type="match status" value="1"/>
</dbReference>
<evidence type="ECO:0000256" key="3">
    <source>
        <dbReference type="ARBA" id="ARBA00023015"/>
    </source>
</evidence>
<evidence type="ECO:0000313" key="8">
    <source>
        <dbReference type="Proteomes" id="UP000294862"/>
    </source>
</evidence>
<dbReference type="OrthoDB" id="9804020at2"/>
<evidence type="ECO:0000259" key="6">
    <source>
        <dbReference type="PROSITE" id="PS50949"/>
    </source>
</evidence>
<dbReference type="InterPro" id="IPR015421">
    <property type="entry name" value="PyrdxlP-dep_Trfase_major"/>
</dbReference>
<organism evidence="7 8">
    <name type="scientific">Dokdonella fugitiva</name>
    <dbReference type="NCBI Taxonomy" id="328517"/>
    <lineage>
        <taxon>Bacteria</taxon>
        <taxon>Pseudomonadati</taxon>
        <taxon>Pseudomonadota</taxon>
        <taxon>Gammaproteobacteria</taxon>
        <taxon>Lysobacterales</taxon>
        <taxon>Rhodanobacteraceae</taxon>
        <taxon>Dokdonella</taxon>
    </lineage>
</organism>
<evidence type="ECO:0000256" key="5">
    <source>
        <dbReference type="ARBA" id="ARBA00023163"/>
    </source>
</evidence>
<dbReference type="InterPro" id="IPR004839">
    <property type="entry name" value="Aminotransferase_I/II_large"/>
</dbReference>
<dbReference type="InterPro" id="IPR051446">
    <property type="entry name" value="HTH_trans_reg/aminotransferase"/>
</dbReference>
<protein>
    <submittedName>
        <fullName evidence="7">DNA-binding transcriptional MocR family regulator</fullName>
    </submittedName>
</protein>
<comment type="similarity">
    <text evidence="1">In the C-terminal section; belongs to the class-I pyridoxal-phosphate-dependent aminotransferase family.</text>
</comment>
<dbReference type="RefSeq" id="WP_131997662.1">
    <property type="nucleotide sequence ID" value="NZ_SLWQ01000005.1"/>
</dbReference>
<dbReference type="InterPro" id="IPR015424">
    <property type="entry name" value="PyrdxlP-dep_Trfase"/>
</dbReference>
<keyword evidence="8" id="KW-1185">Reference proteome</keyword>
<dbReference type="SUPFAM" id="SSF46785">
    <property type="entry name" value="Winged helix' DNA-binding domain"/>
    <property type="match status" value="1"/>
</dbReference>
<dbReference type="InterPro" id="IPR000524">
    <property type="entry name" value="Tscrpt_reg_HTH_GntR"/>
</dbReference>